<evidence type="ECO:0000313" key="11">
    <source>
        <dbReference type="EMBL" id="MBA2873002.1"/>
    </source>
</evidence>
<dbReference type="Gene3D" id="1.10.10.10">
    <property type="entry name" value="Winged helix-like DNA-binding domain superfamily/Winged helix DNA-binding domain"/>
    <property type="match status" value="1"/>
</dbReference>
<dbReference type="FunFam" id="3.40.50.2300:FF:000001">
    <property type="entry name" value="DNA-binding response regulator PhoB"/>
    <property type="match status" value="1"/>
</dbReference>
<dbReference type="PANTHER" id="PTHR48111">
    <property type="entry name" value="REGULATOR OF RPOS"/>
    <property type="match status" value="1"/>
</dbReference>
<dbReference type="SMART" id="SM00862">
    <property type="entry name" value="Trans_reg_C"/>
    <property type="match status" value="1"/>
</dbReference>
<dbReference type="Proteomes" id="UP000580891">
    <property type="component" value="Unassembled WGS sequence"/>
</dbReference>
<keyword evidence="2 7" id="KW-0597">Phosphoprotein</keyword>
<evidence type="ECO:0000256" key="6">
    <source>
        <dbReference type="ARBA" id="ARBA00023163"/>
    </source>
</evidence>
<accession>A0A7V9Z2Q7</accession>
<dbReference type="PROSITE" id="PS51755">
    <property type="entry name" value="OMPR_PHOB"/>
    <property type="match status" value="1"/>
</dbReference>
<keyword evidence="6" id="KW-0804">Transcription</keyword>
<evidence type="ECO:0000256" key="3">
    <source>
        <dbReference type="ARBA" id="ARBA00023012"/>
    </source>
</evidence>
<dbReference type="GO" id="GO:0000156">
    <property type="term" value="F:phosphorelay response regulator activity"/>
    <property type="evidence" value="ECO:0007669"/>
    <property type="project" value="TreeGrafter"/>
</dbReference>
<evidence type="ECO:0000256" key="4">
    <source>
        <dbReference type="ARBA" id="ARBA00023015"/>
    </source>
</evidence>
<dbReference type="FunFam" id="1.10.10.10:FF:000018">
    <property type="entry name" value="DNA-binding response regulator ResD"/>
    <property type="match status" value="1"/>
</dbReference>
<keyword evidence="3" id="KW-0902">Two-component regulatory system</keyword>
<sequence length="242" mass="28151">MLVDIKYIESKKILIIDDEEEILDLLEIVLRKEGFRYIYKTSLGYKGIEMCKSINPDLIVLDIMLPDIDGFSVCQEIRSFTMAPIFFLSAREEDVDRIVGLSIGADDYITKPFSPKEVAYRMKAFFRRDQYLRGELQSVRSKLYRFGDITINEKSGEVLKNDTPLSLTATEYQLLLFLAKNPNQVFSKSSLYEAIWNEEYYGSDNVIMVHIRHLREKIEDDPSNPKYLITVRGLGYKLNIKE</sequence>
<dbReference type="InterPro" id="IPR001789">
    <property type="entry name" value="Sig_transdc_resp-reg_receiver"/>
</dbReference>
<feature type="DNA-binding region" description="OmpR/PhoB-type" evidence="8">
    <location>
        <begin position="141"/>
        <end position="240"/>
    </location>
</feature>
<dbReference type="InterPro" id="IPR039420">
    <property type="entry name" value="WalR-like"/>
</dbReference>
<dbReference type="InterPro" id="IPR016032">
    <property type="entry name" value="Sig_transdc_resp-reg_C-effctor"/>
</dbReference>
<dbReference type="InterPro" id="IPR011006">
    <property type="entry name" value="CheY-like_superfamily"/>
</dbReference>
<evidence type="ECO:0000256" key="5">
    <source>
        <dbReference type="ARBA" id="ARBA00023125"/>
    </source>
</evidence>
<dbReference type="GO" id="GO:0032993">
    <property type="term" value="C:protein-DNA complex"/>
    <property type="evidence" value="ECO:0007669"/>
    <property type="project" value="TreeGrafter"/>
</dbReference>
<evidence type="ECO:0000256" key="1">
    <source>
        <dbReference type="ARBA" id="ARBA00004496"/>
    </source>
</evidence>
<keyword evidence="12" id="KW-1185">Reference proteome</keyword>
<comment type="subcellular location">
    <subcellularLocation>
        <location evidence="1">Cytoplasm</location>
    </subcellularLocation>
</comment>
<keyword evidence="4" id="KW-0805">Transcription regulation</keyword>
<dbReference type="RefSeq" id="WP_181538746.1">
    <property type="nucleotide sequence ID" value="NZ_JACDUU010000011.1"/>
</dbReference>
<dbReference type="InterPro" id="IPR001867">
    <property type="entry name" value="OmpR/PhoB-type_DNA-bd"/>
</dbReference>
<dbReference type="PROSITE" id="PS50110">
    <property type="entry name" value="RESPONSE_REGULATORY"/>
    <property type="match status" value="1"/>
</dbReference>
<dbReference type="Pfam" id="PF00486">
    <property type="entry name" value="Trans_reg_C"/>
    <property type="match status" value="1"/>
</dbReference>
<evidence type="ECO:0000256" key="8">
    <source>
        <dbReference type="PROSITE-ProRule" id="PRU01091"/>
    </source>
</evidence>
<dbReference type="Gene3D" id="3.40.50.2300">
    <property type="match status" value="1"/>
</dbReference>
<comment type="caution">
    <text evidence="11">The sequence shown here is derived from an EMBL/GenBank/DDBJ whole genome shotgun (WGS) entry which is preliminary data.</text>
</comment>
<dbReference type="SMART" id="SM00448">
    <property type="entry name" value="REC"/>
    <property type="match status" value="1"/>
</dbReference>
<dbReference type="Pfam" id="PF00072">
    <property type="entry name" value="Response_reg"/>
    <property type="match status" value="1"/>
</dbReference>
<feature type="domain" description="OmpR/PhoB-type" evidence="10">
    <location>
        <begin position="141"/>
        <end position="240"/>
    </location>
</feature>
<proteinExistence type="predicted"/>
<dbReference type="SUPFAM" id="SSF52172">
    <property type="entry name" value="CheY-like"/>
    <property type="match status" value="1"/>
</dbReference>
<evidence type="ECO:0000259" key="9">
    <source>
        <dbReference type="PROSITE" id="PS50110"/>
    </source>
</evidence>
<feature type="domain" description="Response regulatory" evidence="9">
    <location>
        <begin position="12"/>
        <end position="126"/>
    </location>
</feature>
<evidence type="ECO:0000256" key="2">
    <source>
        <dbReference type="ARBA" id="ARBA00022553"/>
    </source>
</evidence>
<gene>
    <name evidence="11" type="ORF">HNQ85_003317</name>
</gene>
<organism evidence="11 12">
    <name type="scientific">[Anoxybacillus] calidus</name>
    <dbReference type="NCBI Taxonomy" id="575178"/>
    <lineage>
        <taxon>Bacteria</taxon>
        <taxon>Bacillati</taxon>
        <taxon>Bacillota</taxon>
        <taxon>Bacilli</taxon>
        <taxon>Bacillales</taxon>
        <taxon>Anoxybacillaceae</taxon>
        <taxon>Paranoxybacillus</taxon>
    </lineage>
</organism>
<name>A0A7V9Z2Q7_9BACL</name>
<dbReference type="GO" id="GO:0005829">
    <property type="term" value="C:cytosol"/>
    <property type="evidence" value="ECO:0007669"/>
    <property type="project" value="TreeGrafter"/>
</dbReference>
<dbReference type="InterPro" id="IPR036388">
    <property type="entry name" value="WH-like_DNA-bd_sf"/>
</dbReference>
<dbReference type="CDD" id="cd00383">
    <property type="entry name" value="trans_reg_C"/>
    <property type="match status" value="1"/>
</dbReference>
<dbReference type="SUPFAM" id="SSF46894">
    <property type="entry name" value="C-terminal effector domain of the bipartite response regulators"/>
    <property type="match status" value="1"/>
</dbReference>
<dbReference type="Gene3D" id="6.10.250.690">
    <property type="match status" value="1"/>
</dbReference>
<dbReference type="GO" id="GO:0006355">
    <property type="term" value="P:regulation of DNA-templated transcription"/>
    <property type="evidence" value="ECO:0007669"/>
    <property type="project" value="InterPro"/>
</dbReference>
<feature type="modified residue" description="4-aspartylphosphate" evidence="7">
    <location>
        <position position="62"/>
    </location>
</feature>
<evidence type="ECO:0000259" key="10">
    <source>
        <dbReference type="PROSITE" id="PS51755"/>
    </source>
</evidence>
<dbReference type="AlphaFoldDB" id="A0A7V9Z2Q7"/>
<dbReference type="GO" id="GO:0000976">
    <property type="term" value="F:transcription cis-regulatory region binding"/>
    <property type="evidence" value="ECO:0007669"/>
    <property type="project" value="TreeGrafter"/>
</dbReference>
<dbReference type="PANTHER" id="PTHR48111:SF52">
    <property type="entry name" value="TRANSCRIPTIONAL REGULATORY PROTEIN YVRH"/>
    <property type="match status" value="1"/>
</dbReference>
<reference evidence="11 12" key="1">
    <citation type="submission" date="2020-07" db="EMBL/GenBank/DDBJ databases">
        <title>Genomic Encyclopedia of Type Strains, Phase IV (KMG-IV): sequencing the most valuable type-strain genomes for metagenomic binning, comparative biology and taxonomic classification.</title>
        <authorList>
            <person name="Goeker M."/>
        </authorList>
    </citation>
    <scope>NUCLEOTIDE SEQUENCE [LARGE SCALE GENOMIC DNA]</scope>
    <source>
        <strain evidence="11 12">DSM 25220</strain>
    </source>
</reference>
<keyword evidence="5 8" id="KW-0238">DNA-binding</keyword>
<evidence type="ECO:0000313" key="12">
    <source>
        <dbReference type="Proteomes" id="UP000580891"/>
    </source>
</evidence>
<dbReference type="EMBL" id="JACDUU010000011">
    <property type="protein sequence ID" value="MBA2873002.1"/>
    <property type="molecule type" value="Genomic_DNA"/>
</dbReference>
<evidence type="ECO:0000256" key="7">
    <source>
        <dbReference type="PROSITE-ProRule" id="PRU00169"/>
    </source>
</evidence>
<protein>
    <submittedName>
        <fullName evidence="11">DNA-binding response OmpR family regulator</fullName>
    </submittedName>
</protein>